<dbReference type="Pfam" id="PF14792">
    <property type="entry name" value="DNA_pol_B_palm"/>
    <property type="match status" value="1"/>
</dbReference>
<name>A0AAE4Z837_9BACT</name>
<proteinExistence type="predicted"/>
<evidence type="ECO:0000313" key="25">
    <source>
        <dbReference type="EMBL" id="NIR74212.1"/>
    </source>
</evidence>
<comment type="caution">
    <text evidence="25">The sequence shown here is derived from an EMBL/GenBank/DDBJ whole genome shotgun (WGS) entry which is preliminary data.</text>
</comment>
<dbReference type="InterPro" id="IPR003141">
    <property type="entry name" value="Pol/His_phosphatase_N"/>
</dbReference>
<dbReference type="EC" id="4.2.99.18" evidence="4"/>
<evidence type="ECO:0000256" key="17">
    <source>
        <dbReference type="ARBA" id="ARBA00035726"/>
    </source>
</evidence>
<dbReference type="SUPFAM" id="SSF158702">
    <property type="entry name" value="Sec63 N-terminal domain-like"/>
    <property type="match status" value="1"/>
</dbReference>
<evidence type="ECO:0000256" key="1">
    <source>
        <dbReference type="ARBA" id="ARBA00001946"/>
    </source>
</evidence>
<dbReference type="InterPro" id="IPR010996">
    <property type="entry name" value="HHH_MUS81"/>
</dbReference>
<dbReference type="Gene3D" id="1.10.150.110">
    <property type="entry name" value="DNA polymerase beta, N-terminal domain-like"/>
    <property type="match status" value="1"/>
</dbReference>
<evidence type="ECO:0000256" key="13">
    <source>
        <dbReference type="ARBA" id="ARBA00022932"/>
    </source>
</evidence>
<evidence type="ECO:0000259" key="24">
    <source>
        <dbReference type="SMART" id="SM00483"/>
    </source>
</evidence>
<evidence type="ECO:0000256" key="19">
    <source>
        <dbReference type="ARBA" id="ARBA00044678"/>
    </source>
</evidence>
<dbReference type="InterPro" id="IPR002054">
    <property type="entry name" value="DNA-dir_DNA_pol_X"/>
</dbReference>
<sequence>MENIDYARVFEEIADLLEIQDANPFRIRAYRNAARTIETLSQSLDSILADEEAELTDLPGIGKDMAAKIRELHETGSLQALENLRQEVPGGLIEVMRIPGLGPKRARQLWDELEITTLAELEVAAREDRLESISGFGPTLQARVLKGIEELRARAGRFKLSDADIYVPPLLKYLRESKGVTDLEVAGSYRRRCETVGDIDILVTAAEAASIMDAFVDYPEAREVLARGPTKSSIRLKSGLQVDLRVVERESYGAAMVYFTGSKAHNIVIRGISRERKLKINEYGVFRGGELIAGKTEAEVYAAIDLPWITPELREDRGEVRAAKGGKLPRLIERGEIRGDLQMHTQYSDGKETVEEMVEGCRARGYEYMAITDHGPALAMTGLEPDDFREQYREIDEVQSRYDDIRILKSAEVDIMADGTLDLPDDLLAEMDVIVISVHHKFNMSRGEMTRRITRAMQHPRVNILAHPTGRLINRREPYPVDVEQLVKVAADHGVMLELNSQPDRLDLRDFHLQMARDAGVKVVISTDAHRTAELDFIAYGVDQARRGWLEKEDVANTCELDAFLELLNE</sequence>
<keyword evidence="8" id="KW-0808">Transferase</keyword>
<dbReference type="AlphaFoldDB" id="A0AAE4Z837"/>
<dbReference type="SUPFAM" id="SSF47802">
    <property type="entry name" value="DNA polymerase beta, N-terminal domain-like"/>
    <property type="match status" value="1"/>
</dbReference>
<comment type="subcellular location">
    <subcellularLocation>
        <location evidence="2">Cytoplasm</location>
    </subcellularLocation>
</comment>
<dbReference type="PRINTS" id="PR00870">
    <property type="entry name" value="DNAPOLXBETA"/>
</dbReference>
<evidence type="ECO:0000256" key="3">
    <source>
        <dbReference type="ARBA" id="ARBA00012417"/>
    </source>
</evidence>
<feature type="domain" description="Helix-hairpin-helix DNA-binding motif class 1" evidence="22">
    <location>
        <begin position="128"/>
        <end position="147"/>
    </location>
</feature>
<dbReference type="InterPro" id="IPR050243">
    <property type="entry name" value="PHP_phosphatase"/>
</dbReference>
<dbReference type="InterPro" id="IPR029398">
    <property type="entry name" value="PolB_thumb"/>
</dbReference>
<gene>
    <name evidence="25" type="primary">polX</name>
    <name evidence="25" type="ORF">GWO12_03735</name>
</gene>
<dbReference type="Pfam" id="PF14791">
    <property type="entry name" value="DNA_pol_B_thumb"/>
    <property type="match status" value="1"/>
</dbReference>
<dbReference type="Gene3D" id="3.20.20.140">
    <property type="entry name" value="Metal-dependent hydrolases"/>
    <property type="match status" value="1"/>
</dbReference>
<dbReference type="PANTHER" id="PTHR36928:SF1">
    <property type="entry name" value="PHOSPHATASE YCDX-RELATED"/>
    <property type="match status" value="1"/>
</dbReference>
<dbReference type="SMART" id="SM00481">
    <property type="entry name" value="POLIIIAc"/>
    <property type="match status" value="1"/>
</dbReference>
<dbReference type="GO" id="GO:0003677">
    <property type="term" value="F:DNA binding"/>
    <property type="evidence" value="ECO:0007669"/>
    <property type="project" value="InterPro"/>
</dbReference>
<dbReference type="SUPFAM" id="SSF89550">
    <property type="entry name" value="PHP domain-like"/>
    <property type="match status" value="1"/>
</dbReference>
<dbReference type="Pfam" id="PF14520">
    <property type="entry name" value="HHH_5"/>
    <property type="match status" value="1"/>
</dbReference>
<dbReference type="GO" id="GO:0004527">
    <property type="term" value="F:exonuclease activity"/>
    <property type="evidence" value="ECO:0007669"/>
    <property type="project" value="UniProtKB-KW"/>
</dbReference>
<dbReference type="InterPro" id="IPR037160">
    <property type="entry name" value="DNA_Pol_thumb_sf"/>
</dbReference>
<dbReference type="InterPro" id="IPR022311">
    <property type="entry name" value="PolX-like"/>
</dbReference>
<evidence type="ECO:0000256" key="12">
    <source>
        <dbReference type="ARBA" id="ARBA00022843"/>
    </source>
</evidence>
<feature type="domain" description="Helix-hairpin-helix DNA-binding motif class 1" evidence="22">
    <location>
        <begin position="53"/>
        <end position="72"/>
    </location>
</feature>
<comment type="catalytic activity">
    <reaction evidence="21">
        <text>DNA(n) + a 2'-deoxyribonucleoside 5'-triphosphate = DNA(n+1) + diphosphate</text>
        <dbReference type="Rhea" id="RHEA:22508"/>
        <dbReference type="Rhea" id="RHEA-COMP:17339"/>
        <dbReference type="Rhea" id="RHEA-COMP:17340"/>
        <dbReference type="ChEBI" id="CHEBI:33019"/>
        <dbReference type="ChEBI" id="CHEBI:61560"/>
        <dbReference type="ChEBI" id="CHEBI:173112"/>
        <dbReference type="EC" id="2.7.7.7"/>
    </reaction>
</comment>
<dbReference type="CDD" id="cd00141">
    <property type="entry name" value="NT_POLXc"/>
    <property type="match status" value="1"/>
</dbReference>
<dbReference type="NCBIfam" id="NF006375">
    <property type="entry name" value="PRK08609.1"/>
    <property type="match status" value="1"/>
</dbReference>
<keyword evidence="12" id="KW-0832">Ubl conjugation</keyword>
<dbReference type="SUPFAM" id="SSF81301">
    <property type="entry name" value="Nucleotidyltransferase"/>
    <property type="match status" value="1"/>
</dbReference>
<evidence type="ECO:0000256" key="8">
    <source>
        <dbReference type="ARBA" id="ARBA00022679"/>
    </source>
</evidence>
<dbReference type="Pfam" id="PF14716">
    <property type="entry name" value="HHH_8"/>
    <property type="match status" value="1"/>
</dbReference>
<dbReference type="FunFam" id="3.20.20.140:FF:000047">
    <property type="entry name" value="PHP domain-containing protein"/>
    <property type="match status" value="1"/>
</dbReference>
<keyword evidence="11" id="KW-0227">DNA damage</keyword>
<comment type="catalytic activity">
    <reaction evidence="18">
        <text>2'-deoxyribonucleotide-(2'-deoxyribose 5'-phosphate)-2'-deoxyribonucleotide-DNA = a 3'-end 2'-deoxyribonucleotide-(2,3-dehydro-2,3-deoxyribose 5'-phosphate)-DNA + a 5'-end 5'-phospho-2'-deoxyribonucleoside-DNA + H(+)</text>
        <dbReference type="Rhea" id="RHEA:66592"/>
        <dbReference type="Rhea" id="RHEA-COMP:13180"/>
        <dbReference type="Rhea" id="RHEA-COMP:16897"/>
        <dbReference type="Rhea" id="RHEA-COMP:17067"/>
        <dbReference type="ChEBI" id="CHEBI:15378"/>
        <dbReference type="ChEBI" id="CHEBI:136412"/>
        <dbReference type="ChEBI" id="CHEBI:157695"/>
        <dbReference type="ChEBI" id="CHEBI:167181"/>
        <dbReference type="EC" id="4.2.99.18"/>
    </reaction>
</comment>
<dbReference type="InterPro" id="IPR016195">
    <property type="entry name" value="Pol/histidinol_Pase-like"/>
</dbReference>
<evidence type="ECO:0000256" key="6">
    <source>
        <dbReference type="ARBA" id="ARBA00022481"/>
    </source>
</evidence>
<evidence type="ECO:0000259" key="22">
    <source>
        <dbReference type="SMART" id="SM00278"/>
    </source>
</evidence>
<keyword evidence="25" id="KW-0540">Nuclease</keyword>
<comment type="catalytic activity">
    <reaction evidence="19">
        <text>a 5'-end 2'-deoxyribose-2'-deoxyribonucleotide-DNA = (2E,4S)-4-hydroxypenten-2-al-5-phosphate + a 5'-end 5'-phospho-2'-deoxyribonucleoside-DNA + H(+)</text>
        <dbReference type="Rhea" id="RHEA:76255"/>
        <dbReference type="Rhea" id="RHEA-COMP:13180"/>
        <dbReference type="Rhea" id="RHEA-COMP:18657"/>
        <dbReference type="ChEBI" id="CHEBI:15378"/>
        <dbReference type="ChEBI" id="CHEBI:136412"/>
        <dbReference type="ChEBI" id="CHEBI:195194"/>
        <dbReference type="ChEBI" id="CHEBI:195195"/>
    </reaction>
</comment>
<dbReference type="Pfam" id="PF02811">
    <property type="entry name" value="PHP"/>
    <property type="match status" value="1"/>
</dbReference>
<keyword evidence="14" id="KW-0915">Sodium</keyword>
<dbReference type="GO" id="GO:0005829">
    <property type="term" value="C:cytosol"/>
    <property type="evidence" value="ECO:0007669"/>
    <property type="project" value="TreeGrafter"/>
</dbReference>
<evidence type="ECO:0000256" key="14">
    <source>
        <dbReference type="ARBA" id="ARBA00023053"/>
    </source>
</evidence>
<evidence type="ECO:0000256" key="20">
    <source>
        <dbReference type="ARBA" id="ARBA00045548"/>
    </source>
</evidence>
<feature type="domain" description="DNA-directed DNA polymerase X" evidence="24">
    <location>
        <begin position="1"/>
        <end position="315"/>
    </location>
</feature>
<dbReference type="InterPro" id="IPR027421">
    <property type="entry name" value="DNA_pol_lamdba_lyase_dom_sf"/>
</dbReference>
<evidence type="ECO:0000256" key="9">
    <source>
        <dbReference type="ARBA" id="ARBA00022695"/>
    </source>
</evidence>
<comment type="function">
    <text evidence="20">Repair polymerase that plays a key role in base-excision repair. During this process, the damaged base is excised by specific DNA glycosylases, the DNA backbone is nicked at the abasic site by an apurinic/apyrimidic (AP) endonuclease, and POLB removes 5'-deoxyribose-phosphate from the preincised AP site acting as a 5'-deoxyribose-phosphate lyase (5'-dRP lyase); through its DNA polymerase activity, it adds one nucleotide to the 3' end of the arising single-nucleotide gap. Conducts 'gap-filling' DNA synthesis in a stepwise distributive fashion rather than in a processive fashion as for other DNA polymerases. It is also able to cleave sugar-phosphate bonds 3' to an intact AP site, acting as an AP lyase.</text>
</comment>
<keyword evidence="15" id="KW-0234">DNA repair</keyword>
<keyword evidence="10" id="KW-0235">DNA replication</keyword>
<dbReference type="Gene3D" id="3.30.460.10">
    <property type="entry name" value="Beta Polymerase, domain 2"/>
    <property type="match status" value="1"/>
</dbReference>
<evidence type="ECO:0000256" key="4">
    <source>
        <dbReference type="ARBA" id="ARBA00012720"/>
    </source>
</evidence>
<dbReference type="GO" id="GO:0006281">
    <property type="term" value="P:DNA repair"/>
    <property type="evidence" value="ECO:0007669"/>
    <property type="project" value="UniProtKB-KW"/>
</dbReference>
<evidence type="ECO:0000256" key="5">
    <source>
        <dbReference type="ARBA" id="ARBA00020020"/>
    </source>
</evidence>
<evidence type="ECO:0000256" key="16">
    <source>
        <dbReference type="ARBA" id="ARBA00035717"/>
    </source>
</evidence>
<dbReference type="Gene3D" id="3.30.210.10">
    <property type="entry name" value="DNA polymerase, thumb domain"/>
    <property type="match status" value="1"/>
</dbReference>
<dbReference type="PANTHER" id="PTHR36928">
    <property type="entry name" value="PHOSPHATASE YCDX-RELATED"/>
    <property type="match status" value="1"/>
</dbReference>
<accession>A0AAE4Z837</accession>
<keyword evidence="13" id="KW-0239">DNA-directed DNA polymerase</keyword>
<dbReference type="EC" id="2.7.7.7" evidence="3"/>
<dbReference type="InterPro" id="IPR028207">
    <property type="entry name" value="DNA_pol_B_palm_palm"/>
</dbReference>
<dbReference type="InterPro" id="IPR002008">
    <property type="entry name" value="DNA_pol_X_beta-like"/>
</dbReference>
<keyword evidence="9" id="KW-0548">Nucleotidyltransferase</keyword>
<evidence type="ECO:0000256" key="2">
    <source>
        <dbReference type="ARBA" id="ARBA00004496"/>
    </source>
</evidence>
<evidence type="ECO:0000256" key="7">
    <source>
        <dbReference type="ARBA" id="ARBA00022634"/>
    </source>
</evidence>
<evidence type="ECO:0000256" key="18">
    <source>
        <dbReference type="ARBA" id="ARBA00044632"/>
    </source>
</evidence>
<evidence type="ECO:0000256" key="15">
    <source>
        <dbReference type="ARBA" id="ARBA00023204"/>
    </source>
</evidence>
<dbReference type="SMART" id="SM00278">
    <property type="entry name" value="HhH1"/>
    <property type="match status" value="3"/>
</dbReference>
<reference evidence="25 26" key="1">
    <citation type="submission" date="2020-01" db="EMBL/GenBank/DDBJ databases">
        <title>Genomes assembled from Gulf of Kutch pelagic sediment metagenomes.</title>
        <authorList>
            <person name="Chandrashekar M."/>
            <person name="Mahajan M.S."/>
            <person name="Dave K.J."/>
            <person name="Vatsa P."/>
            <person name="Nathani N.M."/>
        </authorList>
    </citation>
    <scope>NUCLEOTIDE SEQUENCE [LARGE SCALE GENOMIC DNA]</scope>
    <source>
        <strain evidence="25">KS3-K002</strain>
    </source>
</reference>
<keyword evidence="6" id="KW-0488">Methylation</keyword>
<keyword evidence="25" id="KW-0269">Exonuclease</keyword>
<dbReference type="InterPro" id="IPR043519">
    <property type="entry name" value="NT_sf"/>
</dbReference>
<dbReference type="InterPro" id="IPR047967">
    <property type="entry name" value="PolX_PHP"/>
</dbReference>
<evidence type="ECO:0000259" key="23">
    <source>
        <dbReference type="SMART" id="SM00481"/>
    </source>
</evidence>
<dbReference type="GO" id="GO:0140078">
    <property type="term" value="F:class I DNA-(apurinic or apyrimidinic site) endonuclease activity"/>
    <property type="evidence" value="ECO:0007669"/>
    <property type="project" value="UniProtKB-EC"/>
</dbReference>
<dbReference type="GO" id="GO:0008270">
    <property type="term" value="F:zinc ion binding"/>
    <property type="evidence" value="ECO:0007669"/>
    <property type="project" value="TreeGrafter"/>
</dbReference>
<evidence type="ECO:0000256" key="11">
    <source>
        <dbReference type="ARBA" id="ARBA00022763"/>
    </source>
</evidence>
<keyword evidence="25" id="KW-0378">Hydrolase</keyword>
<dbReference type="InterPro" id="IPR004013">
    <property type="entry name" value="PHP_dom"/>
</dbReference>
<protein>
    <recommendedName>
        <fullName evidence="5">DNA polymerase beta</fullName>
        <ecNumber evidence="3">2.7.7.7</ecNumber>
        <ecNumber evidence="4">4.2.99.18</ecNumber>
    </recommendedName>
    <alternativeName>
        <fullName evidence="16">5'-deoxyribose-phosphate lyase</fullName>
    </alternativeName>
    <alternativeName>
        <fullName evidence="17">AP lyase</fullName>
    </alternativeName>
</protein>
<organism evidence="25 26">
    <name type="scientific">Candidatus Kutchimonas denitrificans</name>
    <dbReference type="NCBI Taxonomy" id="3056748"/>
    <lineage>
        <taxon>Bacteria</taxon>
        <taxon>Pseudomonadati</taxon>
        <taxon>Gemmatimonadota</taxon>
        <taxon>Gemmatimonadia</taxon>
        <taxon>Candidatus Palauibacterales</taxon>
        <taxon>Candidatus Palauibacteraceae</taxon>
        <taxon>Candidatus Kutchimonas</taxon>
    </lineage>
</organism>
<dbReference type="InterPro" id="IPR003583">
    <property type="entry name" value="Hlx-hairpin-Hlx_DNA-bd_motif"/>
</dbReference>
<dbReference type="Gene3D" id="1.10.150.20">
    <property type="entry name" value="5' to 3' exonuclease, C-terminal subdomain"/>
    <property type="match status" value="1"/>
</dbReference>
<dbReference type="PIRSF" id="PIRSF005047">
    <property type="entry name" value="UCP005047_YshC"/>
    <property type="match status" value="1"/>
</dbReference>
<dbReference type="SMART" id="SM00483">
    <property type="entry name" value="POLXc"/>
    <property type="match status" value="1"/>
</dbReference>
<evidence type="ECO:0000256" key="10">
    <source>
        <dbReference type="ARBA" id="ARBA00022705"/>
    </source>
</evidence>
<dbReference type="EMBL" id="JAACAK010000028">
    <property type="protein sequence ID" value="NIR74212.1"/>
    <property type="molecule type" value="Genomic_DNA"/>
</dbReference>
<feature type="domain" description="Polymerase/histidinol phosphatase N-terminal" evidence="23">
    <location>
        <begin position="339"/>
        <end position="417"/>
    </location>
</feature>
<keyword evidence="7" id="KW-0237">DNA synthesis</keyword>
<comment type="cofactor">
    <cofactor evidence="1">
        <name>Mg(2+)</name>
        <dbReference type="ChEBI" id="CHEBI:18420"/>
    </cofactor>
</comment>
<dbReference type="CDD" id="cd07436">
    <property type="entry name" value="PHP_PolX"/>
    <property type="match status" value="1"/>
</dbReference>
<evidence type="ECO:0000313" key="26">
    <source>
        <dbReference type="Proteomes" id="UP000702544"/>
    </source>
</evidence>
<dbReference type="GO" id="GO:0003887">
    <property type="term" value="F:DNA-directed DNA polymerase activity"/>
    <property type="evidence" value="ECO:0007669"/>
    <property type="project" value="UniProtKB-KW"/>
</dbReference>
<dbReference type="GO" id="GO:0042578">
    <property type="term" value="F:phosphoric ester hydrolase activity"/>
    <property type="evidence" value="ECO:0007669"/>
    <property type="project" value="TreeGrafter"/>
</dbReference>
<evidence type="ECO:0000256" key="21">
    <source>
        <dbReference type="ARBA" id="ARBA00049244"/>
    </source>
</evidence>
<feature type="domain" description="Helix-hairpin-helix DNA-binding motif class 1" evidence="22">
    <location>
        <begin position="93"/>
        <end position="112"/>
    </location>
</feature>
<dbReference type="Proteomes" id="UP000702544">
    <property type="component" value="Unassembled WGS sequence"/>
</dbReference>